<keyword evidence="3" id="KW-1185">Reference proteome</keyword>
<dbReference type="InterPro" id="IPR001584">
    <property type="entry name" value="Integrase_cat-core"/>
</dbReference>
<reference evidence="2 3" key="1">
    <citation type="submission" date="2022-01" db="EMBL/GenBank/DDBJ databases">
        <title>A chromosomal length assembly of Cordylochernes scorpioides.</title>
        <authorList>
            <person name="Zeh D."/>
            <person name="Zeh J."/>
        </authorList>
    </citation>
    <scope>NUCLEOTIDE SEQUENCE [LARGE SCALE GENOMIC DNA]</scope>
    <source>
        <strain evidence="2">IN4F17</strain>
        <tissue evidence="2">Whole Body</tissue>
    </source>
</reference>
<dbReference type="InterPro" id="IPR012337">
    <property type="entry name" value="RNaseH-like_sf"/>
</dbReference>
<dbReference type="PROSITE" id="PS50994">
    <property type="entry name" value="INTEGRASE"/>
    <property type="match status" value="1"/>
</dbReference>
<dbReference type="InterPro" id="IPR036397">
    <property type="entry name" value="RNaseH_sf"/>
</dbReference>
<dbReference type="Proteomes" id="UP001235939">
    <property type="component" value="Chromosome 02"/>
</dbReference>
<name>A0ABY6K5W2_9ARAC</name>
<protein>
    <recommendedName>
        <fullName evidence="1">Integrase catalytic domain-containing protein</fullName>
    </recommendedName>
</protein>
<evidence type="ECO:0000313" key="3">
    <source>
        <dbReference type="Proteomes" id="UP001235939"/>
    </source>
</evidence>
<gene>
    <name evidence="2" type="ORF">LAZ67_2006122</name>
</gene>
<evidence type="ECO:0000259" key="1">
    <source>
        <dbReference type="PROSITE" id="PS50994"/>
    </source>
</evidence>
<accession>A0ABY6K5W2</accession>
<sequence>MVSDIGPPFFSSDFGDLLSKNGISYVTSPSYHPKSNGQGEVSVREVKKLLKKAIILKRCSKEDEEKMWASQEKKALGCNMSLKIHFLHSHLDFFPDNLGAVSDEHGERFHQDISGMEKRYQGK</sequence>
<feature type="domain" description="Integrase catalytic" evidence="1">
    <location>
        <begin position="1"/>
        <end position="103"/>
    </location>
</feature>
<dbReference type="SUPFAM" id="SSF53098">
    <property type="entry name" value="Ribonuclease H-like"/>
    <property type="match status" value="1"/>
</dbReference>
<evidence type="ECO:0000313" key="2">
    <source>
        <dbReference type="EMBL" id="UYV63953.1"/>
    </source>
</evidence>
<dbReference type="PANTHER" id="PTHR46114:SF2">
    <property type="entry name" value="CULLIN N-TERMINAL DOMAIN-CONTAINING PROTEIN"/>
    <property type="match status" value="1"/>
</dbReference>
<proteinExistence type="predicted"/>
<dbReference type="Gene3D" id="3.30.420.10">
    <property type="entry name" value="Ribonuclease H-like superfamily/Ribonuclease H"/>
    <property type="match status" value="1"/>
</dbReference>
<organism evidence="2 3">
    <name type="scientific">Cordylochernes scorpioides</name>
    <dbReference type="NCBI Taxonomy" id="51811"/>
    <lineage>
        <taxon>Eukaryota</taxon>
        <taxon>Metazoa</taxon>
        <taxon>Ecdysozoa</taxon>
        <taxon>Arthropoda</taxon>
        <taxon>Chelicerata</taxon>
        <taxon>Arachnida</taxon>
        <taxon>Pseudoscorpiones</taxon>
        <taxon>Cheliferoidea</taxon>
        <taxon>Chernetidae</taxon>
        <taxon>Cordylochernes</taxon>
    </lineage>
</organism>
<dbReference type="PANTHER" id="PTHR46114">
    <property type="entry name" value="APPLE DOMAIN-CONTAINING PROTEIN"/>
    <property type="match status" value="1"/>
</dbReference>
<dbReference type="EMBL" id="CP092864">
    <property type="protein sequence ID" value="UYV63953.1"/>
    <property type="molecule type" value="Genomic_DNA"/>
</dbReference>